<dbReference type="AlphaFoldDB" id="F8FCI2"/>
<sequence length="312" mass="33535">MMTMVKEMGTMVVAKAVKVVLDVKVTEDLDVTEVMKIVKVLEALNIVKTVEAVEVEETGRPGLSVQTAQLVQAEAAGAQAEAAAAAAGAPAELAAELMEGTARKERKRKKSRKARKDERLAAVTGPEQGAKQSLEAAPEEQPILKAEAEQRTESMQAQQAGLPVQIAEQAPLQAVQTATSAQTVKNSPVVQARDSRKPQPMNTLLAVKIIQDLQSLKGRDRMEEILGMQVTAQQLILAVQGRAEHQHQGSLKRRDRQAKMIIPVMEAVQSRRGSAAAQEREGTSKRIREFLAGAKGMEALRAPPQAAAVPLA</sequence>
<feature type="region of interest" description="Disordered" evidence="1">
    <location>
        <begin position="99"/>
        <end position="141"/>
    </location>
</feature>
<dbReference type="HOGENOM" id="CLU_896713_0_0_9"/>
<gene>
    <name evidence="2" type="ordered locus">KNP414_07582</name>
</gene>
<dbReference type="PATRIC" id="fig|1036673.3.peg.7073"/>
<dbReference type="EMBL" id="CP002869">
    <property type="protein sequence ID" value="AEI46073.1"/>
    <property type="molecule type" value="Genomic_DNA"/>
</dbReference>
<name>F8FCI2_PAEMK</name>
<protein>
    <submittedName>
        <fullName evidence="2">Uncharacterized protein</fullName>
    </submittedName>
</protein>
<feature type="compositionally biased region" description="Basic residues" evidence="1">
    <location>
        <begin position="104"/>
        <end position="114"/>
    </location>
</feature>
<reference evidence="3" key="1">
    <citation type="submission" date="2011-06" db="EMBL/GenBank/DDBJ databases">
        <title>Complete genome sequence of Paenibacillus mucilaginosus KNP414.</title>
        <authorList>
            <person name="Wang J."/>
            <person name="Hu S."/>
            <person name="Hu X."/>
            <person name="Zhang B."/>
            <person name="Dong D."/>
            <person name="Zhang S."/>
            <person name="Zhao K."/>
            <person name="Wu D."/>
        </authorList>
    </citation>
    <scope>NUCLEOTIDE SEQUENCE [LARGE SCALE GENOMIC DNA]</scope>
    <source>
        <strain evidence="3">KNP414</strain>
    </source>
</reference>
<evidence type="ECO:0000313" key="3">
    <source>
        <dbReference type="Proteomes" id="UP000006620"/>
    </source>
</evidence>
<evidence type="ECO:0000256" key="1">
    <source>
        <dbReference type="SAM" id="MobiDB-lite"/>
    </source>
</evidence>
<reference evidence="2 3" key="2">
    <citation type="journal article" date="2013" name="Genome Announc.">
        <title>Genome Sequence of Growth-Improving Paenibacillus mucilaginosus Strain KNP414.</title>
        <authorList>
            <person name="Lu J.J."/>
            <person name="Wang J.F."/>
            <person name="Hu X.F."/>
        </authorList>
    </citation>
    <scope>NUCLEOTIDE SEQUENCE [LARGE SCALE GENOMIC DNA]</scope>
    <source>
        <strain evidence="2 3">KNP414</strain>
    </source>
</reference>
<proteinExistence type="predicted"/>
<dbReference type="KEGG" id="pms:KNP414_07582"/>
<evidence type="ECO:0000313" key="2">
    <source>
        <dbReference type="EMBL" id="AEI46073.1"/>
    </source>
</evidence>
<dbReference type="Proteomes" id="UP000006620">
    <property type="component" value="Chromosome"/>
</dbReference>
<organism evidence="2 3">
    <name type="scientific">Paenibacillus mucilaginosus (strain KNP414)</name>
    <dbReference type="NCBI Taxonomy" id="1036673"/>
    <lineage>
        <taxon>Bacteria</taxon>
        <taxon>Bacillati</taxon>
        <taxon>Bacillota</taxon>
        <taxon>Bacilli</taxon>
        <taxon>Bacillales</taxon>
        <taxon>Paenibacillaceae</taxon>
        <taxon>Paenibacillus</taxon>
    </lineage>
</organism>
<accession>F8FCI2</accession>